<reference evidence="2" key="1">
    <citation type="submission" date="2025-08" db="UniProtKB">
        <authorList>
            <consortium name="RefSeq"/>
        </authorList>
    </citation>
    <scope>IDENTIFICATION</scope>
    <source>
        <strain evidence="2">Tuebingen</strain>
        <tissue evidence="2">Fibroblasts and whole tissue</tissue>
    </source>
</reference>
<proteinExistence type="predicted"/>
<dbReference type="Proteomes" id="UP000000437">
    <property type="component" value="Chromosome 2"/>
</dbReference>
<sequence>MAEASISVARNQFSCSVCLDLLKEPVTIPCGHSYCMSCITDCWNQDEQRRVYSCPQCRQTFTPRPALGKNTMLAEVVEKVKMTKVQKVDSAPSYAGPGDVECDVCTGIKYKAIKSCLLCLESYCQTHFERHEAFRTGKRHKITDASGRIQEMICPKHDKLLEVYCRTDQKSICLLCTMDEHKNHNTVSSSSERTRKQKHLVNMQRNLQQTIQEREKKIQELKEAVKTHKSSAQTAVDDSERTFTELIQYIERRRSEVTQMIRDREKTEVSRAEGLLKKLEEEIEDMKRRNTELEQLSHTDDHIHFLQRFQSLSEPLESTDVFNFAVSSDSPYEDVSKSVSQMKEQMEEFCTRKTETLHSQATQISIIYQIEPKTRKDFLQYFQQLSLDPNTAHKHLRLSDGNRVATNTDKVQRYPDHPDRFDNFSGVLCRESVSGRCYWEVEWRPNEGDYGMGVALAYKSIKRKAQRYISGFGCNDQSWSLFCSNSRYTFRRNGQQKKLCVFPISSRIGVYVDPKAGILSFFSVSDTKMSLICRVQTTFTEPLYPGFWVYKSKVNLCHLKTFHPDCDNFDD</sequence>
<accession>A0AC58HWT9</accession>
<gene>
    <name evidence="2" type="primary">ftr05</name>
</gene>
<dbReference type="RefSeq" id="XP_073786431.1">
    <property type="nucleotide sequence ID" value="XM_073930330.1"/>
</dbReference>
<name>A0AC58HWT9_DANRE</name>
<organism evidence="1 2">
    <name type="scientific">Danio rerio</name>
    <name type="common">Zebrafish</name>
    <name type="synonym">Brachydanio rerio</name>
    <dbReference type="NCBI Taxonomy" id="7955"/>
    <lineage>
        <taxon>Eukaryota</taxon>
        <taxon>Metazoa</taxon>
        <taxon>Chordata</taxon>
        <taxon>Craniata</taxon>
        <taxon>Vertebrata</taxon>
        <taxon>Euteleostomi</taxon>
        <taxon>Actinopterygii</taxon>
        <taxon>Neopterygii</taxon>
        <taxon>Teleostei</taxon>
        <taxon>Ostariophysi</taxon>
        <taxon>Cypriniformes</taxon>
        <taxon>Danionidae</taxon>
        <taxon>Danioninae</taxon>
        <taxon>Danio</taxon>
    </lineage>
</organism>
<keyword evidence="1" id="KW-1185">Reference proteome</keyword>
<evidence type="ECO:0000313" key="1">
    <source>
        <dbReference type="Proteomes" id="UP000000437"/>
    </source>
</evidence>
<protein>
    <submittedName>
        <fullName evidence="2">Tripartite motif-containing protein 16</fullName>
    </submittedName>
</protein>
<evidence type="ECO:0000313" key="2">
    <source>
        <dbReference type="RefSeq" id="XP_073786431.1"/>
    </source>
</evidence>